<proteinExistence type="inferred from homology"/>
<dbReference type="GO" id="GO:0009279">
    <property type="term" value="C:cell outer membrane"/>
    <property type="evidence" value="ECO:0007669"/>
    <property type="project" value="UniProtKB-SubCell"/>
</dbReference>
<reference evidence="10" key="2">
    <citation type="submission" date="2022-12" db="EMBL/GenBank/DDBJ databases">
        <title>B. miyamotoi WGS.</title>
        <authorList>
            <person name="Gabriele M."/>
            <person name="Kuleshov K.V."/>
            <person name="Hepner S."/>
            <person name="Hoornstra D."/>
            <person name="Hovius J.W."/>
            <person name="Platonov A.E."/>
            <person name="Fingerle V."/>
            <person name="Strube C."/>
        </authorList>
    </citation>
    <scope>NUCLEOTIDE SEQUENCE</scope>
    <source>
        <strain evidence="10">ZStruIII14-9</strain>
        <plasmid evidence="10">pZSt-lp66</plasmid>
    </source>
</reference>
<evidence type="ECO:0000313" key="9">
    <source>
        <dbReference type="EMBL" id="QFP48567.1"/>
    </source>
</evidence>
<dbReference type="EMBL" id="CP114723">
    <property type="protein sequence ID" value="WAZ72432.1"/>
    <property type="molecule type" value="Genomic_DNA"/>
</dbReference>
<evidence type="ECO:0000256" key="8">
    <source>
        <dbReference type="ARBA" id="ARBA00046007"/>
    </source>
</evidence>
<protein>
    <submittedName>
        <fullName evidence="9">Mlp family lipoprotein</fullName>
    </submittedName>
</protein>
<sequence length="169" mass="19811">MKKHLLSSLKIGKVRSKSKNCDVALTLEEEQKFKLFDLALSKAIEQIGDRDNFRANQGATFLVWIRKNIQKQKELAYAFTRVYNFLENKRQKHAIEMTLEEYVMDAIEHGKNEFAENLHMRIKDFFIRLLLRISLKGSAEHMFSYLKPILLGKNKETAYITLKLLSTQD</sequence>
<dbReference type="RefSeq" id="WP_152301163.1">
    <property type="nucleotide sequence ID" value="NZ_CP044628.1"/>
</dbReference>
<accession>A0A5P8AUS8</accession>
<keyword evidence="9" id="KW-0614">Plasmid</keyword>
<evidence type="ECO:0000256" key="1">
    <source>
        <dbReference type="ARBA" id="ARBA00004459"/>
    </source>
</evidence>
<keyword evidence="5" id="KW-0564">Palmitate</keyword>
<geneLocation type="plasmid" evidence="9">
    <name>unnamed</name>
</geneLocation>
<name>A0A5P8AUS8_9SPIR</name>
<keyword evidence="6" id="KW-0998">Cell outer membrane</keyword>
<dbReference type="Proteomes" id="UP001164513">
    <property type="component" value="Plasmid pZSt-lp66"/>
</dbReference>
<organism evidence="9">
    <name type="scientific">Borrelia miyamotoi</name>
    <dbReference type="NCBI Taxonomy" id="47466"/>
    <lineage>
        <taxon>Bacteria</taxon>
        <taxon>Pseudomonadati</taxon>
        <taxon>Spirochaetota</taxon>
        <taxon>Spirochaetia</taxon>
        <taxon>Spirochaetales</taxon>
        <taxon>Borreliaceae</taxon>
        <taxon>Borrelia</taxon>
    </lineage>
</organism>
<evidence type="ECO:0000256" key="7">
    <source>
        <dbReference type="ARBA" id="ARBA00023288"/>
    </source>
</evidence>
<geneLocation type="plasmid" evidence="10 11">
    <name>pZSt-lp66</name>
</geneLocation>
<evidence type="ECO:0000256" key="3">
    <source>
        <dbReference type="ARBA" id="ARBA00022729"/>
    </source>
</evidence>
<evidence type="ECO:0000256" key="5">
    <source>
        <dbReference type="ARBA" id="ARBA00023139"/>
    </source>
</evidence>
<evidence type="ECO:0000256" key="4">
    <source>
        <dbReference type="ARBA" id="ARBA00023136"/>
    </source>
</evidence>
<reference evidence="9" key="1">
    <citation type="submission" date="2019-10" db="EMBL/GenBank/DDBJ databases">
        <title>Whole genome sequencing of Borrelia miyamotoi strains isolated in Europe.</title>
        <authorList>
            <person name="Sprong H."/>
            <person name="Azagi T."/>
            <person name="Kuleshov K.V."/>
            <person name="Platonov A.E."/>
            <person name="Hoornstra D."/>
            <person name="Hovius J.W."/>
        </authorList>
    </citation>
    <scope>NUCLEOTIDE SEQUENCE</scope>
    <source>
        <strain evidence="9">NL-IR-1</strain>
        <plasmid evidence="9">unnamed</plasmid>
    </source>
</reference>
<dbReference type="InterPro" id="IPR004983">
    <property type="entry name" value="Mlp"/>
</dbReference>
<keyword evidence="3" id="KW-0732">Signal</keyword>
<gene>
    <name evidence="9" type="ORF">F9Y91_04875</name>
    <name evidence="10" type="ORF">O5404_05255</name>
</gene>
<keyword evidence="4" id="KW-0472">Membrane</keyword>
<comment type="subcellular location">
    <subcellularLocation>
        <location evidence="1">Cell outer membrane</location>
        <topology evidence="1">Lipid-anchor</topology>
    </subcellularLocation>
</comment>
<dbReference type="EMBL" id="CP044788">
    <property type="protein sequence ID" value="QFP48567.1"/>
    <property type="molecule type" value="Genomic_DNA"/>
</dbReference>
<dbReference type="Pfam" id="PF03304">
    <property type="entry name" value="Mlp"/>
    <property type="match status" value="1"/>
</dbReference>
<comment type="function">
    <text evidence="8">An outer membrane protein that may participate in pathogenesis. Some human Lyme disease patients have antibodies against this protein. The Mlp proteins probably undergo intragenic recombination, generating new alleles.</text>
</comment>
<keyword evidence="7 9" id="KW-0449">Lipoprotein</keyword>
<evidence type="ECO:0000256" key="6">
    <source>
        <dbReference type="ARBA" id="ARBA00023237"/>
    </source>
</evidence>
<evidence type="ECO:0000313" key="11">
    <source>
        <dbReference type="Proteomes" id="UP001164513"/>
    </source>
</evidence>
<dbReference type="AlphaFoldDB" id="A0A5P8AUS8"/>
<comment type="similarity">
    <text evidence="2">Belongs to the Multicopy lipoprotein (Mlp) family.</text>
</comment>
<evidence type="ECO:0000313" key="10">
    <source>
        <dbReference type="EMBL" id="WAZ72432.1"/>
    </source>
</evidence>
<evidence type="ECO:0000256" key="2">
    <source>
        <dbReference type="ARBA" id="ARBA00008380"/>
    </source>
</evidence>